<keyword evidence="3" id="KW-1185">Reference proteome</keyword>
<dbReference type="Pfam" id="PF13302">
    <property type="entry name" value="Acetyltransf_3"/>
    <property type="match status" value="1"/>
</dbReference>
<feature type="domain" description="N-acetyltransferase" evidence="1">
    <location>
        <begin position="3"/>
        <end position="175"/>
    </location>
</feature>
<dbReference type="PROSITE" id="PS51186">
    <property type="entry name" value="GNAT"/>
    <property type="match status" value="1"/>
</dbReference>
<dbReference type="EMBL" id="JAUSUY010000045">
    <property type="protein sequence ID" value="MDT3429237.1"/>
    <property type="molecule type" value="Genomic_DNA"/>
</dbReference>
<reference evidence="2 3" key="1">
    <citation type="submission" date="2023-07" db="EMBL/GenBank/DDBJ databases">
        <title>Genomic Encyclopedia of Type Strains, Phase IV (KMG-IV): sequencing the most valuable type-strain genomes for metagenomic binning, comparative biology and taxonomic classification.</title>
        <authorList>
            <person name="Goeker M."/>
        </authorList>
    </citation>
    <scope>NUCLEOTIDE SEQUENCE [LARGE SCALE GENOMIC DNA]</scope>
    <source>
        <strain evidence="2 3">T98</strain>
    </source>
</reference>
<accession>A0ABU3HEJ1</accession>
<sequence length="187" mass="22178">MKIELKPLNTSDFSIVVEWVNQHDQDFLMQWAGPTYQFPLTVEQMEEHYSKGINSLESDVYLYMIKDLTNNEPIGSFQIGRFNMINKEAIIGRFLMKDEGYRGQGIGRRALYQLIQMGFEIFQLNRIKLNVYDINKRAIKCYESVGFRKGKITENVHRSLKNEEWNNIEMVLNKESWMNYREGINFL</sequence>
<evidence type="ECO:0000259" key="1">
    <source>
        <dbReference type="PROSITE" id="PS51186"/>
    </source>
</evidence>
<evidence type="ECO:0000313" key="3">
    <source>
        <dbReference type="Proteomes" id="UP001248709"/>
    </source>
</evidence>
<dbReference type="PANTHER" id="PTHR43415:SF5">
    <property type="entry name" value="ACETYLTRANSFERASE"/>
    <property type="match status" value="1"/>
</dbReference>
<gene>
    <name evidence="2" type="ORF">J2Z22_004838</name>
</gene>
<dbReference type="Gene3D" id="3.40.630.30">
    <property type="match status" value="1"/>
</dbReference>
<name>A0ABU3HEJ1_9BACL</name>
<dbReference type="CDD" id="cd04301">
    <property type="entry name" value="NAT_SF"/>
    <property type="match status" value="1"/>
</dbReference>
<dbReference type="InterPro" id="IPR000182">
    <property type="entry name" value="GNAT_dom"/>
</dbReference>
<dbReference type="Proteomes" id="UP001248709">
    <property type="component" value="Unassembled WGS sequence"/>
</dbReference>
<proteinExistence type="predicted"/>
<dbReference type="SUPFAM" id="SSF55729">
    <property type="entry name" value="Acyl-CoA N-acyltransferases (Nat)"/>
    <property type="match status" value="1"/>
</dbReference>
<organism evidence="2 3">
    <name type="scientific">Paenibacillus forsythiae</name>
    <dbReference type="NCBI Taxonomy" id="365616"/>
    <lineage>
        <taxon>Bacteria</taxon>
        <taxon>Bacillati</taxon>
        <taxon>Bacillota</taxon>
        <taxon>Bacilli</taxon>
        <taxon>Bacillales</taxon>
        <taxon>Paenibacillaceae</taxon>
        <taxon>Paenibacillus</taxon>
    </lineage>
</organism>
<dbReference type="PANTHER" id="PTHR43415">
    <property type="entry name" value="SPERMIDINE N(1)-ACETYLTRANSFERASE"/>
    <property type="match status" value="1"/>
</dbReference>
<comment type="caution">
    <text evidence="2">The sequence shown here is derived from an EMBL/GenBank/DDBJ whole genome shotgun (WGS) entry which is preliminary data.</text>
</comment>
<protein>
    <submittedName>
        <fullName evidence="2">RimJ/RimL family protein N-acetyltransferase</fullName>
    </submittedName>
</protein>
<dbReference type="InterPro" id="IPR016181">
    <property type="entry name" value="Acyl_CoA_acyltransferase"/>
</dbReference>
<evidence type="ECO:0000313" key="2">
    <source>
        <dbReference type="EMBL" id="MDT3429237.1"/>
    </source>
</evidence>
<dbReference type="RefSeq" id="WP_025702155.1">
    <property type="nucleotide sequence ID" value="NZ_JAUSUY010000045.1"/>
</dbReference>